<evidence type="ECO:0000256" key="2">
    <source>
        <dbReference type="ARBA" id="ARBA00022475"/>
    </source>
</evidence>
<proteinExistence type="inferred from homology"/>
<dbReference type="InterPro" id="IPR018584">
    <property type="entry name" value="GT87"/>
</dbReference>
<dbReference type="Proteomes" id="UP000297983">
    <property type="component" value="Unassembled WGS sequence"/>
</dbReference>
<keyword evidence="2" id="KW-1003">Cell membrane</keyword>
<feature type="transmembrane region" description="Helical" evidence="8">
    <location>
        <begin position="354"/>
        <end position="371"/>
    </location>
</feature>
<feature type="transmembrane region" description="Helical" evidence="8">
    <location>
        <begin position="329"/>
        <end position="347"/>
    </location>
</feature>
<dbReference type="GO" id="GO:0016758">
    <property type="term" value="F:hexosyltransferase activity"/>
    <property type="evidence" value="ECO:0007669"/>
    <property type="project" value="InterPro"/>
</dbReference>
<comment type="caution">
    <text evidence="9">The sequence shown here is derived from an EMBL/GenBank/DDBJ whole genome shotgun (WGS) entry which is preliminary data.</text>
</comment>
<feature type="transmembrane region" description="Helical" evidence="8">
    <location>
        <begin position="303"/>
        <end position="323"/>
    </location>
</feature>
<feature type="transmembrane region" description="Helical" evidence="8">
    <location>
        <begin position="21"/>
        <end position="41"/>
    </location>
</feature>
<dbReference type="EMBL" id="SOHL01000008">
    <property type="protein sequence ID" value="TFD72571.1"/>
    <property type="molecule type" value="Genomic_DNA"/>
</dbReference>
<reference evidence="9 10" key="1">
    <citation type="submission" date="2019-03" db="EMBL/GenBank/DDBJ databases">
        <title>Genomics of glacier-inhabiting Cryobacterium strains.</title>
        <authorList>
            <person name="Liu Q."/>
            <person name="Xin Y.-H."/>
        </authorList>
    </citation>
    <scope>NUCLEOTIDE SEQUENCE [LARGE SCALE GENOMIC DNA]</scope>
    <source>
        <strain evidence="9 10">Hz16</strain>
    </source>
</reference>
<feature type="transmembrane region" description="Helical" evidence="8">
    <location>
        <begin position="93"/>
        <end position="114"/>
    </location>
</feature>
<evidence type="ECO:0000256" key="7">
    <source>
        <dbReference type="ARBA" id="ARBA00024033"/>
    </source>
</evidence>
<feature type="transmembrane region" description="Helical" evidence="8">
    <location>
        <begin position="275"/>
        <end position="296"/>
    </location>
</feature>
<evidence type="ECO:0000256" key="1">
    <source>
        <dbReference type="ARBA" id="ARBA00004651"/>
    </source>
</evidence>
<comment type="similarity">
    <text evidence="7">Belongs to the glycosyltransferase 87 family.</text>
</comment>
<evidence type="ECO:0000256" key="4">
    <source>
        <dbReference type="ARBA" id="ARBA00022692"/>
    </source>
</evidence>
<organism evidence="9 10">
    <name type="scientific">Cryobacterium gelidum</name>
    <dbReference type="NCBI Taxonomy" id="1259164"/>
    <lineage>
        <taxon>Bacteria</taxon>
        <taxon>Bacillati</taxon>
        <taxon>Actinomycetota</taxon>
        <taxon>Actinomycetes</taxon>
        <taxon>Micrococcales</taxon>
        <taxon>Microbacteriaceae</taxon>
        <taxon>Cryobacterium</taxon>
    </lineage>
</organism>
<sequence>MRIHDKTRSAPGTRLALRYPLAALWSAFVLVHLLLIVLAQYGPGYPLGDVEVVYRRWAENATAGSIAGITEDFVYPVLALVPIVSALVLGGPAYLGTWFVLVTWLNAGAFFVLLRRPSQWLAAGWWLVFLAMLGPIALVRIDSVTVPLCIVALLWLRRRPLWGTVLLTIATWIKIWPVAALAALFVASRLRWRMLGVASAVTAAVVAAAAMLSLSQGSGIHVLSFVAEQAGRGIQIESPVAVPWLWQAALGVPGSLIYYDHQILTFQVAGAGATAMSALMTPLLALAAIAVLLLGLRAQRRGVGWLTLLPPLTLALTVSLIAFNKVGSPQFISWLAAPIILGLVLNGRAWRTPARITLVLAVLTQLVYPYLYDWVLVANPLLVLVLSLRNLLEFVLLGWALRALYRPSPARIRAT</sequence>
<evidence type="ECO:0000313" key="9">
    <source>
        <dbReference type="EMBL" id="TFD72571.1"/>
    </source>
</evidence>
<comment type="subcellular location">
    <subcellularLocation>
        <location evidence="1">Cell membrane</location>
        <topology evidence="1">Multi-pass membrane protein</topology>
    </subcellularLocation>
</comment>
<dbReference type="RefSeq" id="WP_134550761.1">
    <property type="nucleotide sequence ID" value="NZ_SOHL01000008.1"/>
</dbReference>
<feature type="transmembrane region" description="Helical" evidence="8">
    <location>
        <begin position="161"/>
        <end position="187"/>
    </location>
</feature>
<name>A0A4R9AXV2_9MICO</name>
<keyword evidence="10" id="KW-1185">Reference proteome</keyword>
<keyword evidence="3" id="KW-0808">Transferase</keyword>
<keyword evidence="4 8" id="KW-0812">Transmembrane</keyword>
<protein>
    <submittedName>
        <fullName evidence="9">DUF2029 domain-containing protein</fullName>
    </submittedName>
</protein>
<evidence type="ECO:0000256" key="3">
    <source>
        <dbReference type="ARBA" id="ARBA00022679"/>
    </source>
</evidence>
<evidence type="ECO:0000256" key="5">
    <source>
        <dbReference type="ARBA" id="ARBA00022989"/>
    </source>
</evidence>
<evidence type="ECO:0000256" key="8">
    <source>
        <dbReference type="SAM" id="Phobius"/>
    </source>
</evidence>
<dbReference type="Pfam" id="PF09594">
    <property type="entry name" value="GT87"/>
    <property type="match status" value="1"/>
</dbReference>
<dbReference type="GO" id="GO:0005886">
    <property type="term" value="C:plasma membrane"/>
    <property type="evidence" value="ECO:0007669"/>
    <property type="project" value="UniProtKB-SubCell"/>
</dbReference>
<evidence type="ECO:0000313" key="10">
    <source>
        <dbReference type="Proteomes" id="UP000297983"/>
    </source>
</evidence>
<feature type="transmembrane region" description="Helical" evidence="8">
    <location>
        <begin position="377"/>
        <end position="401"/>
    </location>
</feature>
<feature type="transmembrane region" description="Helical" evidence="8">
    <location>
        <begin position="126"/>
        <end position="155"/>
    </location>
</feature>
<keyword evidence="5 8" id="KW-1133">Transmembrane helix</keyword>
<feature type="transmembrane region" description="Helical" evidence="8">
    <location>
        <begin position="194"/>
        <end position="214"/>
    </location>
</feature>
<evidence type="ECO:0000256" key="6">
    <source>
        <dbReference type="ARBA" id="ARBA00023136"/>
    </source>
</evidence>
<accession>A0A4R9AXV2</accession>
<gene>
    <name evidence="9" type="ORF">E3T50_04345</name>
</gene>
<dbReference type="AlphaFoldDB" id="A0A4R9AXV2"/>
<keyword evidence="6 8" id="KW-0472">Membrane</keyword>